<sequence length="1592" mass="177458">MSFLRLKGKNRAPALIEYTAPTPPPPLLDGIQSDEPYVSFNSIHSSFPDINESDVDPQIFDFPITFEGDADSVTTGSRSNSQDPELASSVSYLPEAQILARILGNGRTLELRWLGNGTDTNRRIRSDNETLIRITFPRALRDISTSKCMYFDPIVGDLVVILLDQWSDIYRLSFRDLRTNVESGHMFQFDRREMFRNTIIIAHTLHPRTNIPASANQVIWSVYSEEGLAIAFEDTVMRCAWDRSDWNCVTIPNITRQKPGRAWPFSSSVNQPHPSETIALTTYVPRNTTSNGAFAYVLSRDRTLRAYDLSDAKPTGKVVNAHHGIGQLTGESSMDLVESQLEGETPASEGLVTQVPLLQILPSQDDSWHYVFVLSPTPRGSEGGAVLRVYIAQVAHHEIIDISVVGHLGCSEETLDGAFRGFSVEPTPGLSDIRKSGNIIREDHIIDDNSHLAAAVWKVWTAWDLNGQTMIEWSSLTNMLRPGDASTSTDLIPVAGPSSMVPGRLVTSPWKKVHDLSPILEPEVLFDSSYFDELIDANAYDAEDPASDIKNLMLSFIFYPGRFSQHTLKSALFEYHSNLPRNKQDAQYLNDPSVPLDVKMGEIVGCLIELEEEDDTGLPELGAFREKYKREYLGFWAALQAQERQGRWPILLAPHNGNLLSSGVLVIGREGIIIPLIDDELSLMVWMLDNAETDETQQIAAEKADFLALEPEPLVPFLSGVADSKCRAQVSMVLSAAGVVANSMSRLDRETQQAKILEKLPLYLTEYSIDEAISTMISESGFDAQTMESLTQDVSSVFDHEQSIIPAIDSCLALLSQQISSGQKTYFTFGANAITVAAASQMISIRSKVAFEVLLVILVLRQNIVAASGNITISDPEEWLDLTARATIVLHRTLAAHWLMKWRGDSSRKIRHDDAEPASEKFRLQFISDNNEVEFIDPQSYYSMFHTLLSRHGVPVGPDTASVTSVARSALRNTSVAKFSNSIAATAKDVILAEQLFILGMTEYALAYTGLWPSQNGIVYVRAKSMLVSGDVDEAASLFLSLANALRTYTSGHCSSILLTPPFDPDKPDWAKTDTSGLVDVLPVSVRLGGLAAFYRHVMDMFDTHGFPQHSTRFAELAIQASPREDASLEALYKKVFRAYLSMCKYEEAYNSMIANPFAVFGSDAVGTERPLGDLIHAMCHDNQIQSLLSLPFIGLENQLEQELTFRARNSDPTATPNYYQILFAWLIMRTDYRQAAITMYQQGRRIGEHLKSTIEPQLGDRANNSEKFESYLAKQAQSYLAAIQAFSLIDSKNAWFTISATHNSPLAHAEKRRKVSSLIPESEYTCRGRQLEIVKLEDIKTEYSAVVALLTVVRRIGGEIDPDTPLSVEDCIRYLCRAGLYDEAFLAASSHGCDMTEIFESLTERSLLFSPNYGGDVDRDAYPWLDMSPVSSTWMGTPAEKSWRYLQVMLQRQQRSTLPASQYYQTVLQTIFELDRQFPLPVWLVDWAINDQEGAFDTLIRGALKWGLVQEAVDWSRAYIMKALSETPMTLQNGAIRLVYTPFSLLDQVLAAARDLPDSSNEEKQSKARVESSVAQLKKVVQERVARLEGA</sequence>
<comment type="caution">
    <text evidence="1">The sequence shown here is derived from an EMBL/GenBank/DDBJ whole genome shotgun (WGS) entry which is preliminary data.</text>
</comment>
<dbReference type="EMBL" id="JASBWV010000010">
    <property type="protein sequence ID" value="KAJ9124446.1"/>
    <property type="molecule type" value="Genomic_DNA"/>
</dbReference>
<protein>
    <submittedName>
        <fullName evidence="1">Uncharacterized protein</fullName>
    </submittedName>
</protein>
<proteinExistence type="predicted"/>
<organism evidence="1 2">
    <name type="scientific">Naganishia onofrii</name>
    <dbReference type="NCBI Taxonomy" id="1851511"/>
    <lineage>
        <taxon>Eukaryota</taxon>
        <taxon>Fungi</taxon>
        <taxon>Dikarya</taxon>
        <taxon>Basidiomycota</taxon>
        <taxon>Agaricomycotina</taxon>
        <taxon>Tremellomycetes</taxon>
        <taxon>Filobasidiales</taxon>
        <taxon>Filobasidiaceae</taxon>
        <taxon>Naganishia</taxon>
    </lineage>
</organism>
<gene>
    <name evidence="1" type="ORF">QFC24_003235</name>
</gene>
<accession>A0ACC2XLC1</accession>
<reference evidence="1" key="1">
    <citation type="submission" date="2023-04" db="EMBL/GenBank/DDBJ databases">
        <title>Draft Genome sequencing of Naganishia species isolated from polar environments using Oxford Nanopore Technology.</title>
        <authorList>
            <person name="Leo P."/>
            <person name="Venkateswaran K."/>
        </authorList>
    </citation>
    <scope>NUCLEOTIDE SEQUENCE</scope>
    <source>
        <strain evidence="1">DBVPG 5303</strain>
    </source>
</reference>
<dbReference type="Proteomes" id="UP001234202">
    <property type="component" value="Unassembled WGS sequence"/>
</dbReference>
<evidence type="ECO:0000313" key="1">
    <source>
        <dbReference type="EMBL" id="KAJ9124446.1"/>
    </source>
</evidence>
<name>A0ACC2XLC1_9TREE</name>
<keyword evidence="2" id="KW-1185">Reference proteome</keyword>
<evidence type="ECO:0000313" key="2">
    <source>
        <dbReference type="Proteomes" id="UP001234202"/>
    </source>
</evidence>